<evidence type="ECO:0000313" key="2">
    <source>
        <dbReference type="EMBL" id="MBO1080573.1"/>
    </source>
</evidence>
<dbReference type="InterPro" id="IPR036518">
    <property type="entry name" value="CobE/GbiG_C_sf"/>
</dbReference>
<protein>
    <submittedName>
        <fullName evidence="2">Cobalamin biosynthesis protein</fullName>
    </submittedName>
</protein>
<accession>A0ABS3KSX5</accession>
<evidence type="ECO:0000313" key="3">
    <source>
        <dbReference type="Proteomes" id="UP001518989"/>
    </source>
</evidence>
<organism evidence="2 3">
    <name type="scientific">Roseomonas haemaphysalidis</name>
    <dbReference type="NCBI Taxonomy" id="2768162"/>
    <lineage>
        <taxon>Bacteria</taxon>
        <taxon>Pseudomonadati</taxon>
        <taxon>Pseudomonadota</taxon>
        <taxon>Alphaproteobacteria</taxon>
        <taxon>Acetobacterales</taxon>
        <taxon>Roseomonadaceae</taxon>
        <taxon>Roseomonas</taxon>
    </lineage>
</organism>
<dbReference type="Pfam" id="PF01890">
    <property type="entry name" value="CbiG_C"/>
    <property type="match status" value="1"/>
</dbReference>
<dbReference type="InterPro" id="IPR002750">
    <property type="entry name" value="CobE/GbiG_C"/>
</dbReference>
<dbReference type="RefSeq" id="WP_237180861.1">
    <property type="nucleotide sequence ID" value="NZ_CP061177.1"/>
</dbReference>
<feature type="domain" description="CobE/GbiG C-terminal" evidence="1">
    <location>
        <begin position="2"/>
        <end position="116"/>
    </location>
</feature>
<evidence type="ECO:0000259" key="1">
    <source>
        <dbReference type="Pfam" id="PF01890"/>
    </source>
</evidence>
<comment type="caution">
    <text evidence="2">The sequence shown here is derived from an EMBL/GenBank/DDBJ whole genome shotgun (WGS) entry which is preliminary data.</text>
</comment>
<dbReference type="EMBL" id="JACTNG010000009">
    <property type="protein sequence ID" value="MBO1080573.1"/>
    <property type="molecule type" value="Genomic_DNA"/>
</dbReference>
<keyword evidence="3" id="KW-1185">Reference proteome</keyword>
<dbReference type="Proteomes" id="UP001518989">
    <property type="component" value="Unassembled WGS sequence"/>
</dbReference>
<dbReference type="SUPFAM" id="SSF159664">
    <property type="entry name" value="CobE/GbiG C-terminal domain-like"/>
    <property type="match status" value="1"/>
</dbReference>
<reference evidence="2 3" key="1">
    <citation type="submission" date="2020-09" db="EMBL/GenBank/DDBJ databases">
        <title>Roseomonas.</title>
        <authorList>
            <person name="Zhu W."/>
        </authorList>
    </citation>
    <scope>NUCLEOTIDE SEQUENCE [LARGE SCALE GENOMIC DNA]</scope>
    <source>
        <strain evidence="2 3">573</strain>
    </source>
</reference>
<gene>
    <name evidence="2" type="ORF">IAI61_16130</name>
</gene>
<proteinExistence type="predicted"/>
<sequence length="129" mass="12529">MIIAGLGLRPYATPEALLALLAEAQRGLPPFTHLAVPEFRADAPAARQAAAALGLPLLVVPRAALEAAQPRCPTRSATALAATGLASVAEGCALAAAGGVLLRPRMAGEGVTCAVASGVAAAQAAGSAA</sequence>
<name>A0ABS3KSX5_9PROT</name>
<dbReference type="Gene3D" id="3.30.420.180">
    <property type="entry name" value="CobE/GbiG C-terminal domain"/>
    <property type="match status" value="1"/>
</dbReference>